<dbReference type="Proteomes" id="UP000004322">
    <property type="component" value="Unassembled WGS sequence"/>
</dbReference>
<sequence>MGRPLSGAPLNNPLDCLAAMQGIASTVYETVGGYLIP</sequence>
<accession>G5JRV6</accession>
<gene>
    <name evidence="1" type="ORF">STRCR_0814</name>
</gene>
<reference evidence="1" key="1">
    <citation type="submission" date="2011-07" db="EMBL/GenBank/DDBJ databases">
        <authorList>
            <person name="Stanhope M.J."/>
            <person name="Durkin A.S."/>
            <person name="Hostetler J."/>
            <person name="Kim M."/>
            <person name="Radune D."/>
            <person name="Singh I."/>
            <person name="Town C.D."/>
        </authorList>
    </citation>
    <scope>NUCLEOTIDE SEQUENCE [LARGE SCALE GENOMIC DNA]</scope>
    <source>
        <strain evidence="1">HS-6</strain>
    </source>
</reference>
<dbReference type="STRING" id="873449.STRCR_0814"/>
<dbReference type="EMBL" id="AEUV02000002">
    <property type="protein sequence ID" value="EHI73918.1"/>
    <property type="molecule type" value="Genomic_DNA"/>
</dbReference>
<organism evidence="1 2">
    <name type="scientific">Streptococcus criceti HS-6</name>
    <dbReference type="NCBI Taxonomy" id="873449"/>
    <lineage>
        <taxon>Bacteria</taxon>
        <taxon>Bacillati</taxon>
        <taxon>Bacillota</taxon>
        <taxon>Bacilli</taxon>
        <taxon>Lactobacillales</taxon>
        <taxon>Streptococcaceae</taxon>
        <taxon>Streptococcus</taxon>
    </lineage>
</organism>
<dbReference type="AlphaFoldDB" id="G5JRV6"/>
<keyword evidence="2" id="KW-1185">Reference proteome</keyword>
<name>G5JRV6_STRCG</name>
<comment type="caution">
    <text evidence="1">The sequence shown here is derived from an EMBL/GenBank/DDBJ whole genome shotgun (WGS) entry which is preliminary data.</text>
</comment>
<proteinExistence type="predicted"/>
<evidence type="ECO:0000313" key="1">
    <source>
        <dbReference type="EMBL" id="EHI73918.1"/>
    </source>
</evidence>
<protein>
    <submittedName>
        <fullName evidence="1">Uncharacterized protein</fullName>
    </submittedName>
</protein>
<evidence type="ECO:0000313" key="2">
    <source>
        <dbReference type="Proteomes" id="UP000004322"/>
    </source>
</evidence>